<sequence>MTFRTSRQRLAGVIAAVTATAALAGCANSTPTEIKEWPTIANDPNSAMPPESRLISPKDIPAVDSDSRQPVGSIQPDSRPPKKRVAEIHKRGRLIVGIAQSLNRLGYRDPVTGELVGFEIDLAREIARDIFNDPEKVEFRYVESRNREKALREGEVDIISRTMSITSARQQKTEFSSPYLTVRPRLLVPENSHIQHVGDLKGKTVCATNDSTSASALRNYDLSKVLATRTWTDCLMALQRHQADAVYTDDAILSGLQAQDPHMKLVGDDFAENHYGVGIPIKIDGKPSTGLTMQVNSTMERIRRDGTWARLFDKWLKDYLGPASMPSMAYRTEQESKELAKTREEVEKQRQSDESNTAATQTSERTEEERK</sequence>
<dbReference type="KEGG" id="crd:CRES_0151"/>
<dbReference type="Proteomes" id="UP000000492">
    <property type="component" value="Chromosome"/>
</dbReference>
<gene>
    <name evidence="7" type="primary">glnH</name>
    <name evidence="7" type="ordered locus">CRES_0151</name>
</gene>
<feature type="compositionally biased region" description="Polar residues" evidence="4">
    <location>
        <begin position="354"/>
        <end position="363"/>
    </location>
</feature>
<dbReference type="PROSITE" id="PS51257">
    <property type="entry name" value="PROKAR_LIPOPROTEIN"/>
    <property type="match status" value="1"/>
</dbReference>
<keyword evidence="3 5" id="KW-0732">Signal</keyword>
<feature type="region of interest" description="Disordered" evidence="4">
    <location>
        <begin position="36"/>
        <end position="84"/>
    </location>
</feature>
<dbReference type="PANTHER" id="PTHR30085:SF6">
    <property type="entry name" value="ABC TRANSPORTER GLUTAMINE-BINDING PROTEIN GLNH"/>
    <property type="match status" value="1"/>
</dbReference>
<dbReference type="CDD" id="cd13690">
    <property type="entry name" value="PBP2_GluB"/>
    <property type="match status" value="1"/>
</dbReference>
<dbReference type="GO" id="GO:0006865">
    <property type="term" value="P:amino acid transport"/>
    <property type="evidence" value="ECO:0007669"/>
    <property type="project" value="TreeGrafter"/>
</dbReference>
<organism evidence="7 8">
    <name type="scientific">Corynebacterium resistens (strain DSM 45100 / JCM 12819 / GTC 2026 / SICGH 158)</name>
    <dbReference type="NCBI Taxonomy" id="662755"/>
    <lineage>
        <taxon>Bacteria</taxon>
        <taxon>Bacillati</taxon>
        <taxon>Actinomycetota</taxon>
        <taxon>Actinomycetes</taxon>
        <taxon>Mycobacteriales</taxon>
        <taxon>Corynebacteriaceae</taxon>
        <taxon>Corynebacterium</taxon>
    </lineage>
</organism>
<dbReference type="STRING" id="662755.CRES_0151"/>
<feature type="region of interest" description="Disordered" evidence="4">
    <location>
        <begin position="327"/>
        <end position="371"/>
    </location>
</feature>
<feature type="compositionally biased region" description="Basic and acidic residues" evidence="4">
    <location>
        <begin position="332"/>
        <end position="353"/>
    </location>
</feature>
<dbReference type="eggNOG" id="COG0834">
    <property type="taxonomic scope" value="Bacteria"/>
</dbReference>
<dbReference type="HOGENOM" id="CLU_019602_18_4_11"/>
<proteinExistence type="inferred from homology"/>
<dbReference type="SUPFAM" id="SSF53850">
    <property type="entry name" value="Periplasmic binding protein-like II"/>
    <property type="match status" value="1"/>
</dbReference>
<evidence type="ECO:0000259" key="6">
    <source>
        <dbReference type="SMART" id="SM00062"/>
    </source>
</evidence>
<feature type="domain" description="Solute-binding protein family 3/N-terminal" evidence="6">
    <location>
        <begin position="93"/>
        <end position="318"/>
    </location>
</feature>
<dbReference type="EMBL" id="CP002857">
    <property type="protein sequence ID" value="AEI08514.1"/>
    <property type="molecule type" value="Genomic_DNA"/>
</dbReference>
<accession>F8E1K9</accession>
<dbReference type="Pfam" id="PF00497">
    <property type="entry name" value="SBP_bac_3"/>
    <property type="match status" value="1"/>
</dbReference>
<evidence type="ECO:0000256" key="4">
    <source>
        <dbReference type="SAM" id="MobiDB-lite"/>
    </source>
</evidence>
<comment type="similarity">
    <text evidence="1">Belongs to the bacterial solute-binding protein 3 family.</text>
</comment>
<dbReference type="AlphaFoldDB" id="F8E1K9"/>
<dbReference type="GO" id="GO:0005576">
    <property type="term" value="C:extracellular region"/>
    <property type="evidence" value="ECO:0007669"/>
    <property type="project" value="TreeGrafter"/>
</dbReference>
<dbReference type="InterPro" id="IPR051455">
    <property type="entry name" value="Bact_solute-bind_prot3"/>
</dbReference>
<feature type="chain" id="PRO_5039243080" evidence="5">
    <location>
        <begin position="25"/>
        <end position="371"/>
    </location>
</feature>
<dbReference type="GO" id="GO:0030288">
    <property type="term" value="C:outer membrane-bounded periplasmic space"/>
    <property type="evidence" value="ECO:0007669"/>
    <property type="project" value="TreeGrafter"/>
</dbReference>
<evidence type="ECO:0000256" key="2">
    <source>
        <dbReference type="ARBA" id="ARBA00022448"/>
    </source>
</evidence>
<name>F8E1K9_CORRG</name>
<keyword evidence="2" id="KW-0813">Transport</keyword>
<dbReference type="SMART" id="SM00062">
    <property type="entry name" value="PBPb"/>
    <property type="match status" value="1"/>
</dbReference>
<protein>
    <submittedName>
        <fullName evidence="7">Extracellular solute-binding protein</fullName>
    </submittedName>
</protein>
<evidence type="ECO:0000256" key="5">
    <source>
        <dbReference type="SAM" id="SignalP"/>
    </source>
</evidence>
<evidence type="ECO:0000313" key="8">
    <source>
        <dbReference type="Proteomes" id="UP000000492"/>
    </source>
</evidence>
<keyword evidence="8" id="KW-1185">Reference proteome</keyword>
<feature type="signal peptide" evidence="5">
    <location>
        <begin position="1"/>
        <end position="24"/>
    </location>
</feature>
<dbReference type="Gene3D" id="3.40.190.10">
    <property type="entry name" value="Periplasmic binding protein-like II"/>
    <property type="match status" value="2"/>
</dbReference>
<dbReference type="InterPro" id="IPR001638">
    <property type="entry name" value="Solute-binding_3/MltF_N"/>
</dbReference>
<evidence type="ECO:0000256" key="1">
    <source>
        <dbReference type="ARBA" id="ARBA00010333"/>
    </source>
</evidence>
<evidence type="ECO:0000256" key="3">
    <source>
        <dbReference type="ARBA" id="ARBA00022729"/>
    </source>
</evidence>
<dbReference type="PANTHER" id="PTHR30085">
    <property type="entry name" value="AMINO ACID ABC TRANSPORTER PERMEASE"/>
    <property type="match status" value="1"/>
</dbReference>
<evidence type="ECO:0000313" key="7">
    <source>
        <dbReference type="EMBL" id="AEI08514.1"/>
    </source>
</evidence>
<reference evidence="7 8" key="1">
    <citation type="journal article" date="2012" name="BMC Genomics">
        <title>Complete genome sequence, lifestyle, and multi-drug resistance of the human pathogen Corynebacterium resistens DSM 45100 isolated from blood samples of a leukemia patient.</title>
        <authorList>
            <person name="Schroder J."/>
            <person name="Maus I."/>
            <person name="Meyer K."/>
            <person name="Wordemann S."/>
            <person name="Blom J."/>
            <person name="Jaenicke S."/>
            <person name="Schneider J."/>
            <person name="Trost E."/>
            <person name="Tauch A."/>
        </authorList>
    </citation>
    <scope>NUCLEOTIDE SEQUENCE [LARGE SCALE GENOMIC DNA]</scope>
    <source>
        <strain evidence="8">DSM 45100 / JCM 12819 / CCUG 50093 / GTC 2026 / SICGH 158</strain>
    </source>
</reference>